<keyword evidence="3" id="KW-1185">Reference proteome</keyword>
<dbReference type="EMBL" id="CP110226">
    <property type="protein sequence ID" value="UZD21332.1"/>
    <property type="molecule type" value="Genomic_DNA"/>
</dbReference>
<keyword evidence="1" id="KW-1133">Transmembrane helix</keyword>
<proteinExistence type="predicted"/>
<organism evidence="2 3">
    <name type="scientific">Algoriphagus halophytocola</name>
    <dbReference type="NCBI Taxonomy" id="2991499"/>
    <lineage>
        <taxon>Bacteria</taxon>
        <taxon>Pseudomonadati</taxon>
        <taxon>Bacteroidota</taxon>
        <taxon>Cytophagia</taxon>
        <taxon>Cytophagales</taxon>
        <taxon>Cyclobacteriaceae</taxon>
        <taxon>Algoriphagus</taxon>
    </lineage>
</organism>
<keyword evidence="1" id="KW-0472">Membrane</keyword>
<keyword evidence="1" id="KW-0812">Transmembrane</keyword>
<protein>
    <recommendedName>
        <fullName evidence="4">LPXTG cell wall anchor domain-containing protein</fullName>
    </recommendedName>
</protein>
<accession>A0ABY6MCC8</accession>
<gene>
    <name evidence="2" type="ORF">OM944_11710</name>
</gene>
<dbReference type="Proteomes" id="UP001163156">
    <property type="component" value="Chromosome"/>
</dbReference>
<evidence type="ECO:0000313" key="3">
    <source>
        <dbReference type="Proteomes" id="UP001163156"/>
    </source>
</evidence>
<name>A0ABY6MCC8_9BACT</name>
<evidence type="ECO:0000313" key="2">
    <source>
        <dbReference type="EMBL" id="UZD21332.1"/>
    </source>
</evidence>
<evidence type="ECO:0000256" key="1">
    <source>
        <dbReference type="SAM" id="Phobius"/>
    </source>
</evidence>
<sequence length="127" mass="14366">MSKDLKKKEVELQETFARQLELVKAESADWVKVGGIALAGGLIAFAIIQSRKKRKNRSTEKAMEVLAREGLLSEEIERKLTQESKSSIWPSLRQRLLILGLALAKEKFLPNLFNPETEDAQVEESDK</sequence>
<feature type="transmembrane region" description="Helical" evidence="1">
    <location>
        <begin position="30"/>
        <end position="48"/>
    </location>
</feature>
<evidence type="ECO:0008006" key="4">
    <source>
        <dbReference type="Google" id="ProtNLM"/>
    </source>
</evidence>
<dbReference type="RefSeq" id="WP_264807805.1">
    <property type="nucleotide sequence ID" value="NZ_CP110226.1"/>
</dbReference>
<reference evidence="2" key="1">
    <citation type="submission" date="2022-10" db="EMBL/GenBank/DDBJ databases">
        <title>Algoriphagus sp. a novel bacteria isolate from halophytes salicornia europaea.</title>
        <authorList>
            <person name="Peng Y."/>
            <person name="Jiang L."/>
            <person name="Lee J."/>
        </authorList>
    </citation>
    <scope>NUCLEOTIDE SEQUENCE</scope>
    <source>
        <strain evidence="2">TR-M5</strain>
    </source>
</reference>